<evidence type="ECO:0000313" key="4">
    <source>
        <dbReference type="EMBL" id="DAF59924.1"/>
    </source>
</evidence>
<dbReference type="GO" id="GO:0051701">
    <property type="term" value="P:biological process involved in interaction with host"/>
    <property type="evidence" value="ECO:0007669"/>
    <property type="project" value="UniProtKB-ARBA"/>
</dbReference>
<proteinExistence type="predicted"/>
<organism evidence="4">
    <name type="scientific">Podoviridae sp. ctrfz10</name>
    <dbReference type="NCBI Taxonomy" id="2827749"/>
    <lineage>
        <taxon>Viruses</taxon>
        <taxon>Duplodnaviria</taxon>
        <taxon>Heunggongvirae</taxon>
        <taxon>Uroviricota</taxon>
        <taxon>Caudoviricetes</taxon>
    </lineage>
</organism>
<dbReference type="InterPro" id="IPR011050">
    <property type="entry name" value="Pectin_lyase_fold/virulence"/>
</dbReference>
<comment type="subcellular location">
    <subcellularLocation>
        <location evidence="1">Virion</location>
    </subcellularLocation>
</comment>
<evidence type="ECO:0000259" key="3">
    <source>
        <dbReference type="Pfam" id="PF12708"/>
    </source>
</evidence>
<name>A0A8S5T9C1_9CAUD</name>
<sequence length="588" mass="65241">MDHATFLPGLHVRRSILMPIAPYIAPIGPIGPINSVVAFTHSDAYTFLDVLAQIKDKVNELVNAHGIQDKAIEKFVNDSTNKINEFIAKFVHHTVHDDENGIIHFAMMNGEELLTYTTKQFDKVFGKYKSDTDASIQQFRTELTGQVAQARNSLEHLVNTARSELTAKVEREVREVREFAAKKANRHYEVVKDHGAVADGTTDDTAAIRKAIAAAGKGGHVYFPKGVYRITGSLEFLEDQYIAGTSGQWGDNEPDSSLVFDMRESKGIVLKYGNVMERMRIEGPGFERLGCVGLHIKNYATIRDCYFLKWDKAVYLEQNWYTQLDRCKWWWNTTAVDANYCYNLAITEPHIMADRGDKAGKMGVILREGTMCRISGGAIEAYQIAVELNTNCQVSIFGTYFETDKQIQAENRRLLHFRGGGASATAVGCQIYLPNHRAIWDASQQGSGENLNLIGNFYKGGSPNEDAGFIIDTNETNPGVLQVVALGESNTNMSTGAYRYMRPRKPGTTIATFPYRVSQDRGGNKVFHAGQHIASPLNGAVATGYGDTLPSFGDDAKSMMGAMFWHTGKNKMCVFTTEGWKDTQGNAI</sequence>
<dbReference type="GO" id="GO:0019058">
    <property type="term" value="P:viral life cycle"/>
    <property type="evidence" value="ECO:0007669"/>
    <property type="project" value="UniProtKB-ARBA"/>
</dbReference>
<dbReference type="InterPro" id="IPR024535">
    <property type="entry name" value="RHGA/B-epi-like_pectate_lyase"/>
</dbReference>
<dbReference type="SUPFAM" id="SSF51126">
    <property type="entry name" value="Pectin lyase-like"/>
    <property type="match status" value="1"/>
</dbReference>
<evidence type="ECO:0000256" key="1">
    <source>
        <dbReference type="ARBA" id="ARBA00004328"/>
    </source>
</evidence>
<accession>A0A8S5T9C1</accession>
<dbReference type="EMBL" id="BK032779">
    <property type="protein sequence ID" value="DAF59924.1"/>
    <property type="molecule type" value="Genomic_DNA"/>
</dbReference>
<evidence type="ECO:0000256" key="2">
    <source>
        <dbReference type="ARBA" id="ARBA00022844"/>
    </source>
</evidence>
<feature type="domain" description="Rhamnogalacturonase A/B/Epimerase-like pectate lyase" evidence="3">
    <location>
        <begin position="191"/>
        <end position="245"/>
    </location>
</feature>
<dbReference type="InterPro" id="IPR012334">
    <property type="entry name" value="Pectin_lyas_fold"/>
</dbReference>
<reference evidence="4" key="1">
    <citation type="journal article" date="2021" name="Proc. Natl. Acad. Sci. U.S.A.">
        <title>A Catalog of Tens of Thousands of Viruses from Human Metagenomes Reveals Hidden Associations with Chronic Diseases.</title>
        <authorList>
            <person name="Tisza M.J."/>
            <person name="Buck C.B."/>
        </authorList>
    </citation>
    <scope>NUCLEOTIDE SEQUENCE</scope>
    <source>
        <strain evidence="4">Ctrfz10</strain>
    </source>
</reference>
<dbReference type="Gene3D" id="2.160.20.10">
    <property type="entry name" value="Single-stranded right-handed beta-helix, Pectin lyase-like"/>
    <property type="match status" value="1"/>
</dbReference>
<keyword evidence="2" id="KW-0946">Virion</keyword>
<dbReference type="Pfam" id="PF12708">
    <property type="entry name" value="Pect-lyase_RHGA_epim"/>
    <property type="match status" value="1"/>
</dbReference>
<protein>
    <submittedName>
        <fullName evidence="4">Tail spike protein</fullName>
    </submittedName>
</protein>
<dbReference type="GO" id="GO:0044423">
    <property type="term" value="C:virion component"/>
    <property type="evidence" value="ECO:0007669"/>
    <property type="project" value="UniProtKB-KW"/>
</dbReference>